<dbReference type="GO" id="GO:0044281">
    <property type="term" value="P:small molecule metabolic process"/>
    <property type="evidence" value="ECO:0007669"/>
    <property type="project" value="UniProtKB-ARBA"/>
</dbReference>
<sequence length="290" mass="30704">MRLCRFSYEDSVRSGVVVGDGVRPLGDLLPRLAANAAAGDMRAVLEGGPGLLDALRAALAADGGAAIPLDAVRLLAPIANPSKIICSWVNYLNPAMAKLPDSPIFFSKYDSAIIGDGEAIRLPRAGSDIVVEPEMTVVIGKPGREISEADAMAHVGGYTIVNDVTAFSHRLQILVGATGPYMMAKTFDTFAPMGPWLTTADEIADPHALEVRQYLNGELRTHANTSGAVFRIPALISYLSNFFELRPGDIILTGSPPPDSGKPDFLTEGDEVRIEIEGLGVLRNPVVAAA</sequence>
<dbReference type="GO" id="GO:0046872">
    <property type="term" value="F:metal ion binding"/>
    <property type="evidence" value="ECO:0007669"/>
    <property type="project" value="UniProtKB-KW"/>
</dbReference>
<dbReference type="SUPFAM" id="SSF56529">
    <property type="entry name" value="FAH"/>
    <property type="match status" value="1"/>
</dbReference>
<dbReference type="Pfam" id="PF10370">
    <property type="entry name" value="Rv2993c-like_N"/>
    <property type="match status" value="1"/>
</dbReference>
<dbReference type="Pfam" id="PF01557">
    <property type="entry name" value="FAA_hydrolase"/>
    <property type="match status" value="1"/>
</dbReference>
<dbReference type="InterPro" id="IPR018833">
    <property type="entry name" value="Rv2993c-like_N"/>
</dbReference>
<evidence type="ECO:0000313" key="6">
    <source>
        <dbReference type="Proteomes" id="UP000571950"/>
    </source>
</evidence>
<dbReference type="EMBL" id="JACIDT010000009">
    <property type="protein sequence ID" value="MBB3927070.1"/>
    <property type="molecule type" value="Genomic_DNA"/>
</dbReference>
<dbReference type="Gene3D" id="3.90.850.10">
    <property type="entry name" value="Fumarylacetoacetase-like, C-terminal domain"/>
    <property type="match status" value="1"/>
</dbReference>
<dbReference type="Proteomes" id="UP000571950">
    <property type="component" value="Unassembled WGS sequence"/>
</dbReference>
<dbReference type="AlphaFoldDB" id="A0A7W6BNF8"/>
<evidence type="ECO:0000256" key="1">
    <source>
        <dbReference type="ARBA" id="ARBA00010211"/>
    </source>
</evidence>
<accession>A0A7W6BNF8</accession>
<organism evidence="5 6">
    <name type="scientific">Sphingobium jiangsuense</name>
    <dbReference type="NCBI Taxonomy" id="870476"/>
    <lineage>
        <taxon>Bacteria</taxon>
        <taxon>Pseudomonadati</taxon>
        <taxon>Pseudomonadota</taxon>
        <taxon>Alphaproteobacteria</taxon>
        <taxon>Sphingomonadales</taxon>
        <taxon>Sphingomonadaceae</taxon>
        <taxon>Sphingobium</taxon>
    </lineage>
</organism>
<keyword evidence="6" id="KW-1185">Reference proteome</keyword>
<keyword evidence="2" id="KW-0479">Metal-binding</keyword>
<evidence type="ECO:0000313" key="5">
    <source>
        <dbReference type="EMBL" id="MBB3927070.1"/>
    </source>
</evidence>
<gene>
    <name evidence="5" type="ORF">GGR43_002793</name>
</gene>
<protein>
    <submittedName>
        <fullName evidence="5">2-keto-4-pentenoate hydratase/2-oxohepta-3-ene-1,7-dioic acid hydratase in catechol pathway</fullName>
    </submittedName>
</protein>
<proteinExistence type="inferred from homology"/>
<evidence type="ECO:0000259" key="4">
    <source>
        <dbReference type="Pfam" id="PF10370"/>
    </source>
</evidence>
<dbReference type="PANTHER" id="PTHR42796">
    <property type="entry name" value="FUMARYLACETOACETATE HYDROLASE DOMAIN-CONTAINING PROTEIN 2A-RELATED"/>
    <property type="match status" value="1"/>
</dbReference>
<dbReference type="GO" id="GO:0003824">
    <property type="term" value="F:catalytic activity"/>
    <property type="evidence" value="ECO:0007669"/>
    <property type="project" value="InterPro"/>
</dbReference>
<name>A0A7W6BNF8_9SPHN</name>
<dbReference type="PANTHER" id="PTHR42796:SF4">
    <property type="entry name" value="FUMARYLACETOACETATE HYDROLASE DOMAIN-CONTAINING PROTEIN 2A"/>
    <property type="match status" value="1"/>
</dbReference>
<comment type="caution">
    <text evidence="5">The sequence shown here is derived from an EMBL/GenBank/DDBJ whole genome shotgun (WGS) entry which is preliminary data.</text>
</comment>
<evidence type="ECO:0000256" key="2">
    <source>
        <dbReference type="ARBA" id="ARBA00022723"/>
    </source>
</evidence>
<feature type="domain" description="Rv2993c-like N-terminal" evidence="4">
    <location>
        <begin position="1"/>
        <end position="77"/>
    </location>
</feature>
<reference evidence="5 6" key="1">
    <citation type="submission" date="2020-08" db="EMBL/GenBank/DDBJ databases">
        <title>Genomic Encyclopedia of Type Strains, Phase IV (KMG-IV): sequencing the most valuable type-strain genomes for metagenomic binning, comparative biology and taxonomic classification.</title>
        <authorList>
            <person name="Goeker M."/>
        </authorList>
    </citation>
    <scope>NUCLEOTIDE SEQUENCE [LARGE SCALE GENOMIC DNA]</scope>
    <source>
        <strain evidence="5 6">DSM 26189</strain>
    </source>
</reference>
<dbReference type="InterPro" id="IPR011234">
    <property type="entry name" value="Fumarylacetoacetase-like_C"/>
</dbReference>
<dbReference type="InterPro" id="IPR036663">
    <property type="entry name" value="Fumarylacetoacetase_C_sf"/>
</dbReference>
<feature type="domain" description="Fumarylacetoacetase-like C-terminal" evidence="3">
    <location>
        <begin position="83"/>
        <end position="287"/>
    </location>
</feature>
<comment type="similarity">
    <text evidence="1">Belongs to the FAH family.</text>
</comment>
<evidence type="ECO:0000259" key="3">
    <source>
        <dbReference type="Pfam" id="PF01557"/>
    </source>
</evidence>
<dbReference type="InterPro" id="IPR051121">
    <property type="entry name" value="FAH"/>
</dbReference>
<dbReference type="RefSeq" id="WP_188072568.1">
    <property type="nucleotide sequence ID" value="NZ_BSPS01000023.1"/>
</dbReference>